<feature type="region of interest" description="Disordered" evidence="1">
    <location>
        <begin position="41"/>
        <end position="76"/>
    </location>
</feature>
<comment type="caution">
    <text evidence="2">The sequence shown here is derived from an EMBL/GenBank/DDBJ whole genome shotgun (WGS) entry which is preliminary data.</text>
</comment>
<evidence type="ECO:0000313" key="2">
    <source>
        <dbReference type="EMBL" id="CAG8691515.1"/>
    </source>
</evidence>
<reference evidence="2" key="1">
    <citation type="submission" date="2021-06" db="EMBL/GenBank/DDBJ databases">
        <authorList>
            <person name="Kallberg Y."/>
            <person name="Tangrot J."/>
            <person name="Rosling A."/>
        </authorList>
    </citation>
    <scope>NUCLEOTIDE SEQUENCE</scope>
    <source>
        <strain evidence="2">UK204</strain>
    </source>
</reference>
<evidence type="ECO:0000256" key="1">
    <source>
        <dbReference type="SAM" id="MobiDB-lite"/>
    </source>
</evidence>
<accession>A0A9N9ERM8</accession>
<dbReference type="Proteomes" id="UP000789570">
    <property type="component" value="Unassembled WGS sequence"/>
</dbReference>
<organism evidence="2 3">
    <name type="scientific">Funneliformis caledonium</name>
    <dbReference type="NCBI Taxonomy" id="1117310"/>
    <lineage>
        <taxon>Eukaryota</taxon>
        <taxon>Fungi</taxon>
        <taxon>Fungi incertae sedis</taxon>
        <taxon>Mucoromycota</taxon>
        <taxon>Glomeromycotina</taxon>
        <taxon>Glomeromycetes</taxon>
        <taxon>Glomerales</taxon>
        <taxon>Glomeraceae</taxon>
        <taxon>Funneliformis</taxon>
    </lineage>
</organism>
<gene>
    <name evidence="2" type="ORF">FCALED_LOCUS12986</name>
</gene>
<evidence type="ECO:0000313" key="3">
    <source>
        <dbReference type="Proteomes" id="UP000789570"/>
    </source>
</evidence>
<proteinExistence type="predicted"/>
<keyword evidence="3" id="KW-1185">Reference proteome</keyword>
<dbReference type="EMBL" id="CAJVPQ010006977">
    <property type="protein sequence ID" value="CAG8691515.1"/>
    <property type="molecule type" value="Genomic_DNA"/>
</dbReference>
<sequence>SKESHSTDINEELVDNLQPKKKTKILKIDLFSNNDDIFAQASKSSSSQPMTRTSKSSSSQPIIQVPKSSSSQPTTQLMAKKYQQCPFLW</sequence>
<dbReference type="AlphaFoldDB" id="A0A9N9ERM8"/>
<protein>
    <submittedName>
        <fullName evidence="2">2686_t:CDS:1</fullName>
    </submittedName>
</protein>
<feature type="non-terminal residue" evidence="2">
    <location>
        <position position="1"/>
    </location>
</feature>
<name>A0A9N9ERM8_9GLOM</name>